<dbReference type="AlphaFoldDB" id="A0A4U5QD22"/>
<comment type="caution">
    <text evidence="1">The sequence shown here is derived from an EMBL/GenBank/DDBJ whole genome shotgun (WGS) entry which is preliminary data.</text>
</comment>
<organism evidence="1">
    <name type="scientific">Populus alba</name>
    <name type="common">White poplar</name>
    <dbReference type="NCBI Taxonomy" id="43335"/>
    <lineage>
        <taxon>Eukaryota</taxon>
        <taxon>Viridiplantae</taxon>
        <taxon>Streptophyta</taxon>
        <taxon>Embryophyta</taxon>
        <taxon>Tracheophyta</taxon>
        <taxon>Spermatophyta</taxon>
        <taxon>Magnoliopsida</taxon>
        <taxon>eudicotyledons</taxon>
        <taxon>Gunneridae</taxon>
        <taxon>Pentapetalae</taxon>
        <taxon>rosids</taxon>
        <taxon>fabids</taxon>
        <taxon>Malpighiales</taxon>
        <taxon>Salicaceae</taxon>
        <taxon>Saliceae</taxon>
        <taxon>Populus</taxon>
    </lineage>
</organism>
<name>A0A4U5QD22_POPAL</name>
<gene>
    <name evidence="1" type="ORF">D5086_0000104880</name>
</gene>
<proteinExistence type="predicted"/>
<protein>
    <submittedName>
        <fullName evidence="1">Uncharacterized protein</fullName>
    </submittedName>
</protein>
<evidence type="ECO:0000313" key="1">
    <source>
        <dbReference type="EMBL" id="TKS08243.1"/>
    </source>
</evidence>
<dbReference type="EMBL" id="RCHU01000305">
    <property type="protein sequence ID" value="TKS08243.1"/>
    <property type="molecule type" value="Genomic_DNA"/>
</dbReference>
<sequence>MDVKHFLVTSKCKNYTFIHQKLSTLLQHNPTLPPNSPRWKLATIDFCKQMHGMLTAVNSTCSELQHLWQAFALSKSEATAVNSTFSELQHLWQAFALSKSEA</sequence>
<reference evidence="1" key="1">
    <citation type="submission" date="2018-10" db="EMBL/GenBank/DDBJ databases">
        <title>Population genomic analysis revealed the cold adaptation of white poplar.</title>
        <authorList>
            <person name="Liu Y.-J."/>
        </authorList>
    </citation>
    <scope>NUCLEOTIDE SEQUENCE [LARGE SCALE GENOMIC DNA]</scope>
    <source>
        <strain evidence="1">PAL-ZL1</strain>
    </source>
</reference>
<accession>A0A4U5QD22</accession>